<organism evidence="1 2">
    <name type="scientific">Paraburkholderia fungorum</name>
    <dbReference type="NCBI Taxonomy" id="134537"/>
    <lineage>
        <taxon>Bacteria</taxon>
        <taxon>Pseudomonadati</taxon>
        <taxon>Pseudomonadota</taxon>
        <taxon>Betaproteobacteria</taxon>
        <taxon>Burkholderiales</taxon>
        <taxon>Burkholderiaceae</taxon>
        <taxon>Paraburkholderia</taxon>
    </lineage>
</organism>
<dbReference type="InterPro" id="IPR019658">
    <property type="entry name" value="DUF2515"/>
</dbReference>
<evidence type="ECO:0000313" key="1">
    <source>
        <dbReference type="EMBL" id="SDQ58732.1"/>
    </source>
</evidence>
<gene>
    <name evidence="1" type="ORF">SAMN05443245_1952</name>
</gene>
<dbReference type="RefSeq" id="WP_074764091.1">
    <property type="nucleotide sequence ID" value="NZ_FNKP01000001.1"/>
</dbReference>
<dbReference type="Proteomes" id="UP000183487">
    <property type="component" value="Unassembled WGS sequence"/>
</dbReference>
<protein>
    <submittedName>
        <fullName evidence="1">Uncharacterized protein</fullName>
    </submittedName>
</protein>
<reference evidence="2" key="1">
    <citation type="submission" date="2016-10" db="EMBL/GenBank/DDBJ databases">
        <authorList>
            <person name="Varghese N."/>
        </authorList>
    </citation>
    <scope>NUCLEOTIDE SEQUENCE [LARGE SCALE GENOMIC DNA]</scope>
    <source>
        <strain evidence="2">GAS106B</strain>
    </source>
</reference>
<dbReference type="OrthoDB" id="143720at2"/>
<proteinExistence type="predicted"/>
<sequence>MTKCDNQRCPICYPNWKEEEAAAKKRAEDDHQDCINCWRFYQKKAEAIVSAGDPIARNRRINAAYARLWLDDRRFQWAGLAAFASKQVGCGLLNAAEFISKSNRERNAYQQWEKQSSLLERMAPYGSPRMPIPDQVNGAGAGNVYQMLAKGNTALFLDIWPLHMFFKEFGLQRFKRCLQERRELNGSVAWPLADSVPFGVTKTQVVQGFEAIDAGAITKSVELLAWHEQINILQPAMYDDQNFALLMRANQFAWALNIPTGSAREIQLTLANQCTVTGASARYETFSKEPLANLADGRQRMAFVLRAALRFDQLLKDPIQRHFVENSLFLIAHGDA</sequence>
<dbReference type="EMBL" id="FNKP01000001">
    <property type="protein sequence ID" value="SDQ58732.1"/>
    <property type="molecule type" value="Genomic_DNA"/>
</dbReference>
<evidence type="ECO:0000313" key="2">
    <source>
        <dbReference type="Proteomes" id="UP000183487"/>
    </source>
</evidence>
<dbReference type="AlphaFoldDB" id="A0A1H1C3F6"/>
<accession>A0A1H1C3F6</accession>
<keyword evidence="2" id="KW-1185">Reference proteome</keyword>
<dbReference type="Pfam" id="PF10720">
    <property type="entry name" value="DUF2515"/>
    <property type="match status" value="1"/>
</dbReference>
<name>A0A1H1C3F6_9BURK</name>